<dbReference type="Proteomes" id="UP000256964">
    <property type="component" value="Unassembled WGS sequence"/>
</dbReference>
<name>A0A371CRK8_9APHY</name>
<protein>
    <submittedName>
        <fullName evidence="2">Uncharacterized protein</fullName>
    </submittedName>
</protein>
<sequence>MGRHPDERSLRASRAKSSTRGCGWTCPPSPCLLLHAHFAVRPWVARMVESLAWPVGRRKRRRDDACSCMREYDETRAGTDAAQAQALSRDPEEDEDRGEVCVRVRRNTLCQVDLGMRMPRSFSQDGGRVWLFVGSGRPPASCLHSGSVRPRWDIALYAGRAAR</sequence>
<proteinExistence type="predicted"/>
<feature type="region of interest" description="Disordered" evidence="1">
    <location>
        <begin position="1"/>
        <end position="22"/>
    </location>
</feature>
<evidence type="ECO:0000313" key="2">
    <source>
        <dbReference type="EMBL" id="RDX42935.1"/>
    </source>
</evidence>
<reference evidence="2 3" key="1">
    <citation type="journal article" date="2018" name="Biotechnol. Biofuels">
        <title>Integrative visual omics of the white-rot fungus Polyporus brumalis exposes the biotechnological potential of its oxidative enzymes for delignifying raw plant biomass.</title>
        <authorList>
            <person name="Miyauchi S."/>
            <person name="Rancon A."/>
            <person name="Drula E."/>
            <person name="Hage H."/>
            <person name="Chaduli D."/>
            <person name="Favel A."/>
            <person name="Grisel S."/>
            <person name="Henrissat B."/>
            <person name="Herpoel-Gimbert I."/>
            <person name="Ruiz-Duenas F.J."/>
            <person name="Chevret D."/>
            <person name="Hainaut M."/>
            <person name="Lin J."/>
            <person name="Wang M."/>
            <person name="Pangilinan J."/>
            <person name="Lipzen A."/>
            <person name="Lesage-Meessen L."/>
            <person name="Navarro D."/>
            <person name="Riley R."/>
            <person name="Grigoriev I.V."/>
            <person name="Zhou S."/>
            <person name="Raouche S."/>
            <person name="Rosso M.N."/>
        </authorList>
    </citation>
    <scope>NUCLEOTIDE SEQUENCE [LARGE SCALE GENOMIC DNA]</scope>
    <source>
        <strain evidence="2 3">BRFM 1820</strain>
    </source>
</reference>
<accession>A0A371CRK8</accession>
<evidence type="ECO:0000313" key="3">
    <source>
        <dbReference type="Proteomes" id="UP000256964"/>
    </source>
</evidence>
<dbReference type="AlphaFoldDB" id="A0A371CRK8"/>
<keyword evidence="3" id="KW-1185">Reference proteome</keyword>
<feature type="compositionally biased region" description="Basic and acidic residues" evidence="1">
    <location>
        <begin position="1"/>
        <end position="10"/>
    </location>
</feature>
<gene>
    <name evidence="2" type="ORF">OH76DRAFT_1257604</name>
</gene>
<evidence type="ECO:0000256" key="1">
    <source>
        <dbReference type="SAM" id="MobiDB-lite"/>
    </source>
</evidence>
<dbReference type="EMBL" id="KZ857474">
    <property type="protein sequence ID" value="RDX42935.1"/>
    <property type="molecule type" value="Genomic_DNA"/>
</dbReference>
<organism evidence="2 3">
    <name type="scientific">Lentinus brumalis</name>
    <dbReference type="NCBI Taxonomy" id="2498619"/>
    <lineage>
        <taxon>Eukaryota</taxon>
        <taxon>Fungi</taxon>
        <taxon>Dikarya</taxon>
        <taxon>Basidiomycota</taxon>
        <taxon>Agaricomycotina</taxon>
        <taxon>Agaricomycetes</taxon>
        <taxon>Polyporales</taxon>
        <taxon>Polyporaceae</taxon>
        <taxon>Lentinus</taxon>
    </lineage>
</organism>